<dbReference type="EMBL" id="CTRP01000012">
    <property type="protein sequence ID" value="CQR73258.1"/>
    <property type="molecule type" value="Genomic_DNA"/>
</dbReference>
<evidence type="ECO:0000313" key="1">
    <source>
        <dbReference type="EMBL" id="CQR73258.1"/>
    </source>
</evidence>
<protein>
    <submittedName>
        <fullName evidence="1">Uncharacterized protein</fullName>
    </submittedName>
</protein>
<gene>
    <name evidence="1" type="ORF">SpAn4DRAFT_2490</name>
</gene>
<proteinExistence type="predicted"/>
<dbReference type="AlphaFoldDB" id="A0A0U1L0Q1"/>
<sequence length="40" mass="4512">MYPELKSPIEAGVLVRIKDKKAGTMADLINNAGWKLWVVR</sequence>
<name>A0A0U1L0Q1_9FIRM</name>
<reference evidence="2" key="1">
    <citation type="submission" date="2015-03" db="EMBL/GenBank/DDBJ databases">
        <authorList>
            <person name="Nijsse Bart"/>
        </authorList>
    </citation>
    <scope>NUCLEOTIDE SEQUENCE [LARGE SCALE GENOMIC DNA]</scope>
</reference>
<evidence type="ECO:0000313" key="2">
    <source>
        <dbReference type="Proteomes" id="UP000049855"/>
    </source>
</evidence>
<accession>A0A0U1L0Q1</accession>
<keyword evidence="2" id="KW-1185">Reference proteome</keyword>
<dbReference type="Proteomes" id="UP000049855">
    <property type="component" value="Unassembled WGS sequence"/>
</dbReference>
<organism evidence="1 2">
    <name type="scientific">Sporomusa ovata</name>
    <dbReference type="NCBI Taxonomy" id="2378"/>
    <lineage>
        <taxon>Bacteria</taxon>
        <taxon>Bacillati</taxon>
        <taxon>Bacillota</taxon>
        <taxon>Negativicutes</taxon>
        <taxon>Selenomonadales</taxon>
        <taxon>Sporomusaceae</taxon>
        <taxon>Sporomusa</taxon>
    </lineage>
</organism>